<evidence type="ECO:0000313" key="2">
    <source>
        <dbReference type="Proteomes" id="UP001244640"/>
    </source>
</evidence>
<keyword evidence="2" id="KW-1185">Reference proteome</keyword>
<dbReference type="RefSeq" id="WP_307186982.1">
    <property type="nucleotide sequence ID" value="NZ_JAUTBA010000001.1"/>
</dbReference>
<dbReference type="EMBL" id="JAUTBA010000001">
    <property type="protein sequence ID" value="MDQ1151512.1"/>
    <property type="molecule type" value="Genomic_DNA"/>
</dbReference>
<proteinExistence type="predicted"/>
<evidence type="ECO:0000313" key="1">
    <source>
        <dbReference type="EMBL" id="MDQ1151512.1"/>
    </source>
</evidence>
<sequence length="110" mass="13228">MESFIKQIIDHQLPKILAMESHRNDWRYQLLGLKDKMLFDQLMLMTRQELLGWLQWYDKAGTFSDHDCIRRGIPLLTKVQALTAAYQRIMREHEGWDGFMGTEYIRNRIL</sequence>
<protein>
    <submittedName>
        <fullName evidence="1">Uncharacterized protein</fullName>
    </submittedName>
</protein>
<gene>
    <name evidence="1" type="ORF">QE382_003496</name>
</gene>
<comment type="caution">
    <text evidence="1">The sequence shown here is derived from an EMBL/GenBank/DDBJ whole genome shotgun (WGS) entry which is preliminary data.</text>
</comment>
<reference evidence="1 2" key="1">
    <citation type="submission" date="2023-07" db="EMBL/GenBank/DDBJ databases">
        <title>Functional and genomic diversity of the sorghum phyllosphere microbiome.</title>
        <authorList>
            <person name="Shade A."/>
        </authorList>
    </citation>
    <scope>NUCLEOTIDE SEQUENCE [LARGE SCALE GENOMIC DNA]</scope>
    <source>
        <strain evidence="1 2">SORGH_AS_0892</strain>
    </source>
</reference>
<accession>A0ABU0U9H8</accession>
<dbReference type="Proteomes" id="UP001244640">
    <property type="component" value="Unassembled WGS sequence"/>
</dbReference>
<organism evidence="1 2">
    <name type="scientific">Sphingobacterium zeae</name>
    <dbReference type="NCBI Taxonomy" id="1776859"/>
    <lineage>
        <taxon>Bacteria</taxon>
        <taxon>Pseudomonadati</taxon>
        <taxon>Bacteroidota</taxon>
        <taxon>Sphingobacteriia</taxon>
        <taxon>Sphingobacteriales</taxon>
        <taxon>Sphingobacteriaceae</taxon>
        <taxon>Sphingobacterium</taxon>
    </lineage>
</organism>
<name>A0ABU0U9H8_9SPHI</name>